<feature type="domain" description="JmjC" evidence="4">
    <location>
        <begin position="103"/>
        <end position="262"/>
    </location>
</feature>
<evidence type="ECO:0000256" key="3">
    <source>
        <dbReference type="ARBA" id="ARBA00037342"/>
    </source>
</evidence>
<dbReference type="SMART" id="SM00558">
    <property type="entry name" value="JmjC"/>
    <property type="match status" value="1"/>
</dbReference>
<dbReference type="AlphaFoldDB" id="A0A224YV63"/>
<name>A0A224YV63_9ACAR</name>
<evidence type="ECO:0000259" key="4">
    <source>
        <dbReference type="PROSITE" id="PS51184"/>
    </source>
</evidence>
<dbReference type="Gene3D" id="2.60.120.650">
    <property type="entry name" value="Cupin"/>
    <property type="match status" value="1"/>
</dbReference>
<reference evidence="5" key="1">
    <citation type="journal article" date="2017" name="Parasit. Vectors">
        <title>Sialotranscriptomics of Rhipicephalus zambeziensis reveals intricate expression profiles of secretory proteins and suggests tight temporal transcriptional regulation during blood-feeding.</title>
        <authorList>
            <person name="de Castro M.H."/>
            <person name="de Klerk D."/>
            <person name="Pienaar R."/>
            <person name="Rees D.J.G."/>
            <person name="Mans B.J."/>
        </authorList>
    </citation>
    <scope>NUCLEOTIDE SEQUENCE</scope>
    <source>
        <tissue evidence="5">Salivary glands</tissue>
    </source>
</reference>
<dbReference type="InterPro" id="IPR041667">
    <property type="entry name" value="Cupin_8"/>
</dbReference>
<evidence type="ECO:0000256" key="2">
    <source>
        <dbReference type="ARBA" id="ARBA00022490"/>
    </source>
</evidence>
<dbReference type="PROSITE" id="PS51184">
    <property type="entry name" value="JMJC"/>
    <property type="match status" value="1"/>
</dbReference>
<accession>A0A224YV63</accession>
<comment type="subcellular location">
    <subcellularLocation>
        <location evidence="1">Cytoplasm</location>
    </subcellularLocation>
</comment>
<dbReference type="FunFam" id="2.60.120.650:FF:000018">
    <property type="entry name" value="HSPB1-associated protein 1 homolog"/>
    <property type="match status" value="1"/>
</dbReference>
<dbReference type="PANTHER" id="PTHR12461">
    <property type="entry name" value="HYPOXIA-INDUCIBLE FACTOR 1 ALPHA INHIBITOR-RELATED"/>
    <property type="match status" value="1"/>
</dbReference>
<evidence type="ECO:0000256" key="1">
    <source>
        <dbReference type="ARBA" id="ARBA00004496"/>
    </source>
</evidence>
<protein>
    <submittedName>
        <fullName evidence="5">HSPB1-associated protein 1</fullName>
    </submittedName>
</protein>
<dbReference type="GO" id="GO:0005737">
    <property type="term" value="C:cytoplasm"/>
    <property type="evidence" value="ECO:0007669"/>
    <property type="project" value="UniProtKB-SubCell"/>
</dbReference>
<dbReference type="InterPro" id="IPR003347">
    <property type="entry name" value="JmjC_dom"/>
</dbReference>
<dbReference type="Pfam" id="PF13621">
    <property type="entry name" value="Cupin_8"/>
    <property type="match status" value="1"/>
</dbReference>
<dbReference type="PANTHER" id="PTHR12461:SF43">
    <property type="entry name" value="HSPB1-ASSOCIATED PROTEIN 1"/>
    <property type="match status" value="1"/>
</dbReference>
<keyword evidence="2" id="KW-0963">Cytoplasm</keyword>
<dbReference type="SUPFAM" id="SSF51197">
    <property type="entry name" value="Clavaminate synthase-like"/>
    <property type="match status" value="1"/>
</dbReference>
<proteinExistence type="predicted"/>
<dbReference type="EMBL" id="GFPF01008473">
    <property type="protein sequence ID" value="MAA19619.1"/>
    <property type="molecule type" value="Transcribed_RNA"/>
</dbReference>
<comment type="function">
    <text evidence="3">May play a role in cellular stress response.</text>
</comment>
<evidence type="ECO:0000313" key="5">
    <source>
        <dbReference type="EMBL" id="MAA19619.1"/>
    </source>
</evidence>
<sequence length="385" mass="43654">MSEISMPQETRLEDCKQPVVFRHVLSSWECSSWTLADWASKTRNVPLKFRVGLKSAAGAPRWETEGARSTATIEQFSQWISGHSDKRNELATVDSSSHFAYSSYNYMHDVFRDLPSVLESVDWASFGFPGRKGADSTLWLGSEDSDTPCHQDTYGYNLVAQLIGKKSWTMFQPKDGSYLYPTRIPFEESSIFSMVNFKEVNFVTFPELQSARPYHVVLEPGDVLLVPHHWWHYVSCLTAALSINSWIPMNKDKDSQLLEAVTRTLATGLIPCYEDETEHWVNINEELTSPEQNLVYLQTLLQSHQSEDATPHGAIPATQLPFECVSQISWEDYASKTGSILIQECCSGKKQTTGRNRMSSRHIISCFLHPSVAEVISKRLKELVK</sequence>
<organism evidence="5">
    <name type="scientific">Rhipicephalus zambeziensis</name>
    <dbReference type="NCBI Taxonomy" id="60191"/>
    <lineage>
        <taxon>Eukaryota</taxon>
        <taxon>Metazoa</taxon>
        <taxon>Ecdysozoa</taxon>
        <taxon>Arthropoda</taxon>
        <taxon>Chelicerata</taxon>
        <taxon>Arachnida</taxon>
        <taxon>Acari</taxon>
        <taxon>Parasitiformes</taxon>
        <taxon>Ixodida</taxon>
        <taxon>Ixodoidea</taxon>
        <taxon>Ixodidae</taxon>
        <taxon>Rhipicephalinae</taxon>
        <taxon>Rhipicephalus</taxon>
        <taxon>Rhipicephalus</taxon>
    </lineage>
</organism>